<dbReference type="SUPFAM" id="SSF56059">
    <property type="entry name" value="Glutathione synthetase ATP-binding domain-like"/>
    <property type="match status" value="1"/>
</dbReference>
<gene>
    <name evidence="2" type="ORF">JQS43_02405</name>
</gene>
<feature type="domain" description="Alpha-L-glutamate ligase-related protein ATP-grasp" evidence="1">
    <location>
        <begin position="166"/>
        <end position="406"/>
    </location>
</feature>
<accession>A0A895YBT5</accession>
<dbReference type="Proteomes" id="UP000662857">
    <property type="component" value="Chromosome"/>
</dbReference>
<sequence length="434" mass="47746">MRPVVRRLRAGWRRRERVVPVVLPATRRRWRRAAATDPAAQLHLLYARRRHEVLPRYFAKFDAYPPPRTGVTRAWRWYISDVLIQGLRVWRRHSGRIRREAGVPRGRQLRELLWTAVRLPSVPDNYYTFELFRPEQRARADAFLHRHETKGALYELLAGAPDVEQAAPLNDKVAFAAHATAAQLPVVPTLAVVGGGAEPGPEQPLPATDLFIKPLAGKGGRGAQRWRYQPDADAFSRDGQVVPRSSLLSSLAGVATATPLLVQPCLTSHPELSDLALGAVATARVITILDESDEPEPVIAIFRMPAVADAIVDNMHRGGIAAPIDIDSGELGPASGYTTTRYLRHPVTDGAIAGRKLPRWDEVRQLVMAAHRAFRPRVLVGWDVTIGPDGPMLIEGNEQPGVDGLQRLHGTPLGNHRFGQLLAGQLSGGGDGRT</sequence>
<name>A0A895YBT5_9ACTN</name>
<dbReference type="AlphaFoldDB" id="A0A895YBT5"/>
<dbReference type="EMBL" id="CP070499">
    <property type="protein sequence ID" value="QSB15237.1"/>
    <property type="molecule type" value="Genomic_DNA"/>
</dbReference>
<dbReference type="KEGG" id="nhy:JQS43_02405"/>
<proteinExistence type="predicted"/>
<dbReference type="RefSeq" id="WP_239677419.1">
    <property type="nucleotide sequence ID" value="NZ_CP070499.1"/>
</dbReference>
<evidence type="ECO:0000313" key="3">
    <source>
        <dbReference type="Proteomes" id="UP000662857"/>
    </source>
</evidence>
<dbReference type="Gene3D" id="3.30.470.20">
    <property type="entry name" value="ATP-grasp fold, B domain"/>
    <property type="match status" value="1"/>
</dbReference>
<evidence type="ECO:0000313" key="2">
    <source>
        <dbReference type="EMBL" id="QSB15237.1"/>
    </source>
</evidence>
<keyword evidence="3" id="KW-1185">Reference proteome</keyword>
<dbReference type="Pfam" id="PF14397">
    <property type="entry name" value="ATPgrasp_ST"/>
    <property type="match status" value="1"/>
</dbReference>
<organism evidence="2 3">
    <name type="scientific">Natronosporangium hydrolyticum</name>
    <dbReference type="NCBI Taxonomy" id="2811111"/>
    <lineage>
        <taxon>Bacteria</taxon>
        <taxon>Bacillati</taxon>
        <taxon>Actinomycetota</taxon>
        <taxon>Actinomycetes</taxon>
        <taxon>Micromonosporales</taxon>
        <taxon>Micromonosporaceae</taxon>
        <taxon>Natronosporangium</taxon>
    </lineage>
</organism>
<evidence type="ECO:0000259" key="1">
    <source>
        <dbReference type="Pfam" id="PF14397"/>
    </source>
</evidence>
<dbReference type="InterPro" id="IPR039523">
    <property type="entry name" value="RimK-rel_E_lig_ATP-grasp"/>
</dbReference>
<protein>
    <recommendedName>
        <fullName evidence="1">Alpha-L-glutamate ligase-related protein ATP-grasp domain-containing protein</fullName>
    </recommendedName>
</protein>
<reference evidence="2" key="1">
    <citation type="submission" date="2021-02" db="EMBL/GenBank/DDBJ databases">
        <title>Natrosporangium hydrolyticum gen. nov., sp. nov, a haloalkaliphilic actinobacterium from a soda solonchak soil.</title>
        <authorList>
            <person name="Sorokin D.Y."/>
            <person name="Khijniak T.V."/>
            <person name="Zakharycheva A.P."/>
            <person name="Boueva O.V."/>
            <person name="Ariskina E.V."/>
            <person name="Hahnke R.L."/>
            <person name="Bunk B."/>
            <person name="Sproer C."/>
            <person name="Schumann P."/>
            <person name="Evtushenko L.I."/>
            <person name="Kublanov I.V."/>
        </authorList>
    </citation>
    <scope>NUCLEOTIDE SEQUENCE</scope>
    <source>
        <strain evidence="2">DSM 106523</strain>
    </source>
</reference>